<keyword evidence="6 14" id="KW-0479">Metal-binding</keyword>
<dbReference type="PROSITE" id="PS00119">
    <property type="entry name" value="PA2_ASP"/>
    <property type="match status" value="1"/>
</dbReference>
<keyword evidence="9" id="KW-0442">Lipid degradation</keyword>
<dbReference type="InterPro" id="IPR001211">
    <property type="entry name" value="PLA2"/>
</dbReference>
<dbReference type="PANTHER" id="PTHR11716">
    <property type="entry name" value="PHOSPHOLIPASE A2 FAMILY MEMBER"/>
    <property type="match status" value="1"/>
</dbReference>
<dbReference type="InterPro" id="IPR033113">
    <property type="entry name" value="PLA2_histidine"/>
</dbReference>
<dbReference type="AlphaFoldDB" id="A0AAV4ML16"/>
<comment type="subcellular location">
    <subcellularLocation>
        <location evidence="2 16">Secreted</location>
    </subcellularLocation>
</comment>
<evidence type="ECO:0000256" key="7">
    <source>
        <dbReference type="ARBA" id="ARBA00022801"/>
    </source>
</evidence>
<evidence type="ECO:0000313" key="19">
    <source>
        <dbReference type="Proteomes" id="UP001054945"/>
    </source>
</evidence>
<dbReference type="GO" id="GO:0005509">
    <property type="term" value="F:calcium ion binding"/>
    <property type="evidence" value="ECO:0007669"/>
    <property type="project" value="InterPro"/>
</dbReference>
<dbReference type="EC" id="3.1.1.4" evidence="4 16"/>
<evidence type="ECO:0000256" key="6">
    <source>
        <dbReference type="ARBA" id="ARBA00022723"/>
    </source>
</evidence>
<organism evidence="18 19">
    <name type="scientific">Caerostris extrusa</name>
    <name type="common">Bark spider</name>
    <name type="synonym">Caerostris bankana</name>
    <dbReference type="NCBI Taxonomy" id="172846"/>
    <lineage>
        <taxon>Eukaryota</taxon>
        <taxon>Metazoa</taxon>
        <taxon>Ecdysozoa</taxon>
        <taxon>Arthropoda</taxon>
        <taxon>Chelicerata</taxon>
        <taxon>Arachnida</taxon>
        <taxon>Araneae</taxon>
        <taxon>Araneomorphae</taxon>
        <taxon>Entelegynae</taxon>
        <taxon>Araneoidea</taxon>
        <taxon>Araneidae</taxon>
        <taxon>Caerostris</taxon>
    </lineage>
</organism>
<sequence>MRLEILALFVAWVSSTLTAVSSGKVRRRRDLLDLADMFDTLTGLDPTDYIPYGNWCGYGGQGKPIDRIDECCKVHDHCYGMSEPKCSNEPVHIVQYMWKIDNETVICEDDESNCEYSVCQCDKEVVECIAQNNHTYSEHYRFIRKFR</sequence>
<keyword evidence="16" id="KW-0732">Signal</keyword>
<name>A0AAV4ML16_CAEEX</name>
<keyword evidence="11" id="KW-0865">Zymogen</keyword>
<feature type="disulfide bond" evidence="15">
    <location>
        <begin position="56"/>
        <end position="72"/>
    </location>
</feature>
<dbReference type="PANTHER" id="PTHR11716:SF47">
    <property type="entry name" value="PHOSPHOLIPASE A2-ALPHA"/>
    <property type="match status" value="1"/>
</dbReference>
<feature type="disulfide bond" evidence="15">
    <location>
        <begin position="107"/>
        <end position="119"/>
    </location>
</feature>
<dbReference type="CDD" id="cd00125">
    <property type="entry name" value="PLA2c"/>
    <property type="match status" value="1"/>
</dbReference>
<comment type="cofactor">
    <cofactor evidence="14">
        <name>Ca(2+)</name>
        <dbReference type="ChEBI" id="CHEBI:29108"/>
    </cofactor>
    <text evidence="14">Binds 1 Ca(2+) ion per subunit.</text>
</comment>
<protein>
    <recommendedName>
        <fullName evidence="4 16">Phospholipase A2</fullName>
        <ecNumber evidence="4 16">3.1.1.4</ecNumber>
    </recommendedName>
</protein>
<feature type="signal peptide" evidence="16">
    <location>
        <begin position="1"/>
        <end position="22"/>
    </location>
</feature>
<evidence type="ECO:0000256" key="8">
    <source>
        <dbReference type="ARBA" id="ARBA00022837"/>
    </source>
</evidence>
<evidence type="ECO:0000256" key="1">
    <source>
        <dbReference type="ARBA" id="ARBA00001604"/>
    </source>
</evidence>
<evidence type="ECO:0000256" key="13">
    <source>
        <dbReference type="PIRSR" id="PIRSR601211-1"/>
    </source>
</evidence>
<accession>A0AAV4ML16</accession>
<keyword evidence="12 15" id="KW-1015">Disulfide bond</keyword>
<comment type="caution">
    <text evidence="18">The sequence shown here is derived from an EMBL/GenBank/DDBJ whole genome shotgun (WGS) entry which is preliminary data.</text>
</comment>
<feature type="chain" id="PRO_5043089985" description="Phospholipase A2" evidence="16">
    <location>
        <begin position="23"/>
        <end position="147"/>
    </location>
</feature>
<feature type="active site" evidence="13">
    <location>
        <position position="122"/>
    </location>
</feature>
<proteinExistence type="inferred from homology"/>
<evidence type="ECO:0000259" key="17">
    <source>
        <dbReference type="SMART" id="SM00085"/>
    </source>
</evidence>
<keyword evidence="7 16" id="KW-0378">Hydrolase</keyword>
<keyword evidence="8 14" id="KW-0106">Calcium</keyword>
<comment type="similarity">
    <text evidence="3">Belongs to the phospholipase A2 family. Group III subfamily.</text>
</comment>
<dbReference type="SUPFAM" id="SSF48619">
    <property type="entry name" value="Phospholipase A2, PLA2"/>
    <property type="match status" value="1"/>
</dbReference>
<keyword evidence="19" id="KW-1185">Reference proteome</keyword>
<evidence type="ECO:0000256" key="9">
    <source>
        <dbReference type="ARBA" id="ARBA00022963"/>
    </source>
</evidence>
<feature type="disulfide bond" evidence="15">
    <location>
        <begin position="71"/>
        <end position="128"/>
    </location>
</feature>
<keyword evidence="10 16" id="KW-0443">Lipid metabolism</keyword>
<dbReference type="PRINTS" id="PR00389">
    <property type="entry name" value="PHPHLIPASEA2"/>
</dbReference>
<dbReference type="GO" id="GO:0005576">
    <property type="term" value="C:extracellular region"/>
    <property type="evidence" value="ECO:0007669"/>
    <property type="project" value="UniProtKB-SubCell"/>
</dbReference>
<dbReference type="PROSITE" id="PS00118">
    <property type="entry name" value="PA2_HIS"/>
    <property type="match status" value="1"/>
</dbReference>
<dbReference type="InterPro" id="IPR016090">
    <property type="entry name" value="PLA2-like_dom"/>
</dbReference>
<evidence type="ECO:0000313" key="18">
    <source>
        <dbReference type="EMBL" id="GIX72555.1"/>
    </source>
</evidence>
<gene>
    <name evidence="18" type="ORF">CEXT_466621</name>
</gene>
<evidence type="ECO:0000256" key="16">
    <source>
        <dbReference type="RuleBase" id="RU361236"/>
    </source>
</evidence>
<dbReference type="GO" id="GO:0016042">
    <property type="term" value="P:lipid catabolic process"/>
    <property type="evidence" value="ECO:0007669"/>
    <property type="project" value="UniProtKB-KW"/>
</dbReference>
<feature type="binding site" evidence="14">
    <location>
        <position position="57"/>
    </location>
    <ligand>
        <name>Ca(2+)</name>
        <dbReference type="ChEBI" id="CHEBI:29108"/>
    </ligand>
</feature>
<dbReference type="GO" id="GO:0050482">
    <property type="term" value="P:arachidonate secretion"/>
    <property type="evidence" value="ECO:0007669"/>
    <property type="project" value="InterPro"/>
</dbReference>
<reference evidence="18 19" key="1">
    <citation type="submission" date="2021-06" db="EMBL/GenBank/DDBJ databases">
        <title>Caerostris extrusa draft genome.</title>
        <authorList>
            <person name="Kono N."/>
            <person name="Arakawa K."/>
        </authorList>
    </citation>
    <scope>NUCLEOTIDE SEQUENCE [LARGE SCALE GENOMIC DNA]</scope>
</reference>
<dbReference type="InterPro" id="IPR036444">
    <property type="entry name" value="PLipase_A2_dom_sf"/>
</dbReference>
<dbReference type="SMART" id="SM00085">
    <property type="entry name" value="PA2c"/>
    <property type="match status" value="1"/>
</dbReference>
<evidence type="ECO:0000256" key="4">
    <source>
        <dbReference type="ARBA" id="ARBA00013278"/>
    </source>
</evidence>
<feature type="domain" description="Phospholipase A2-like central" evidence="17">
    <location>
        <begin position="30"/>
        <end position="147"/>
    </location>
</feature>
<dbReference type="GO" id="GO:0004623">
    <property type="term" value="F:phospholipase A2 activity"/>
    <property type="evidence" value="ECO:0007669"/>
    <property type="project" value="UniProtKB-EC"/>
</dbReference>
<dbReference type="GO" id="GO:0006644">
    <property type="term" value="P:phospholipid metabolic process"/>
    <property type="evidence" value="ECO:0007669"/>
    <property type="project" value="InterPro"/>
</dbReference>
<evidence type="ECO:0000256" key="15">
    <source>
        <dbReference type="PIRSR" id="PIRSR601211-3"/>
    </source>
</evidence>
<evidence type="ECO:0000256" key="12">
    <source>
        <dbReference type="ARBA" id="ARBA00023157"/>
    </source>
</evidence>
<evidence type="ECO:0000256" key="14">
    <source>
        <dbReference type="PIRSR" id="PIRSR601211-2"/>
    </source>
</evidence>
<feature type="disulfide bond" evidence="15">
    <location>
        <begin position="78"/>
        <end position="121"/>
    </location>
</feature>
<feature type="binding site" evidence="14">
    <location>
        <position position="76"/>
    </location>
    <ligand>
        <name>Ca(2+)</name>
        <dbReference type="ChEBI" id="CHEBI:29108"/>
    </ligand>
</feature>
<evidence type="ECO:0000256" key="11">
    <source>
        <dbReference type="ARBA" id="ARBA00023145"/>
    </source>
</evidence>
<comment type="catalytic activity">
    <reaction evidence="1 16">
        <text>a 1,2-diacyl-sn-glycero-3-phosphocholine + H2O = a 1-acyl-sn-glycero-3-phosphocholine + a fatty acid + H(+)</text>
        <dbReference type="Rhea" id="RHEA:15801"/>
        <dbReference type="ChEBI" id="CHEBI:15377"/>
        <dbReference type="ChEBI" id="CHEBI:15378"/>
        <dbReference type="ChEBI" id="CHEBI:28868"/>
        <dbReference type="ChEBI" id="CHEBI:57643"/>
        <dbReference type="ChEBI" id="CHEBI:58168"/>
        <dbReference type="EC" id="3.1.1.4"/>
    </reaction>
</comment>
<keyword evidence="5 16" id="KW-0964">Secreted</keyword>
<dbReference type="InterPro" id="IPR033112">
    <property type="entry name" value="PLA2_Asp_AS"/>
</dbReference>
<evidence type="ECO:0000256" key="2">
    <source>
        <dbReference type="ARBA" id="ARBA00004613"/>
    </source>
</evidence>
<evidence type="ECO:0000256" key="3">
    <source>
        <dbReference type="ARBA" id="ARBA00009659"/>
    </source>
</evidence>
<feature type="binding site" evidence="14">
    <location>
        <position position="59"/>
    </location>
    <ligand>
        <name>Ca(2+)</name>
        <dbReference type="ChEBI" id="CHEBI:29108"/>
    </ligand>
</feature>
<dbReference type="Pfam" id="PF00068">
    <property type="entry name" value="Phospholip_A2_1"/>
    <property type="match status" value="1"/>
</dbReference>
<evidence type="ECO:0000256" key="5">
    <source>
        <dbReference type="ARBA" id="ARBA00022525"/>
    </source>
</evidence>
<feature type="disulfide bond" evidence="15">
    <location>
        <begin position="86"/>
        <end position="114"/>
    </location>
</feature>
<dbReference type="Gene3D" id="1.20.90.10">
    <property type="entry name" value="Phospholipase A2 domain"/>
    <property type="match status" value="1"/>
</dbReference>
<dbReference type="EMBL" id="BPLR01019857">
    <property type="protein sequence ID" value="GIX72555.1"/>
    <property type="molecule type" value="Genomic_DNA"/>
</dbReference>
<evidence type="ECO:0000256" key="10">
    <source>
        <dbReference type="ARBA" id="ARBA00023098"/>
    </source>
</evidence>
<feature type="active site" evidence="13">
    <location>
        <position position="75"/>
    </location>
</feature>
<dbReference type="Proteomes" id="UP001054945">
    <property type="component" value="Unassembled WGS sequence"/>
</dbReference>